<dbReference type="KEGG" id="psyo:PB01_08970"/>
<gene>
    <name evidence="1" type="ORF">PB01_08970</name>
</gene>
<reference evidence="1 2" key="1">
    <citation type="submission" date="2018-07" db="EMBL/GenBank/DDBJ databases">
        <title>Complete genome sequence of Psychrobacillus sp. PB01, isolated from iceberg, and comparative genome analysis of Psychrobacillus strains.</title>
        <authorList>
            <person name="Lee P.C."/>
        </authorList>
    </citation>
    <scope>NUCLEOTIDE SEQUENCE [LARGE SCALE GENOMIC DNA]</scope>
    <source>
        <strain evidence="1 2">PB01</strain>
    </source>
</reference>
<dbReference type="AlphaFoldDB" id="A0A5J6SND6"/>
<evidence type="ECO:0000313" key="1">
    <source>
        <dbReference type="EMBL" id="QFF98953.1"/>
    </source>
</evidence>
<dbReference type="EMBL" id="CP031223">
    <property type="protein sequence ID" value="QFF98953.1"/>
    <property type="molecule type" value="Genomic_DNA"/>
</dbReference>
<name>A0A5J6SND6_9BACI</name>
<dbReference type="Gene3D" id="3.30.460.10">
    <property type="entry name" value="Beta Polymerase, domain 2"/>
    <property type="match status" value="1"/>
</dbReference>
<evidence type="ECO:0000313" key="2">
    <source>
        <dbReference type="Proteomes" id="UP000325517"/>
    </source>
</evidence>
<dbReference type="InterPro" id="IPR007344">
    <property type="entry name" value="GrpB/CoaE"/>
</dbReference>
<accession>A0A5J6SND6</accession>
<protein>
    <submittedName>
        <fullName evidence="1">Uncharacterized protein</fullName>
    </submittedName>
</protein>
<organism evidence="1 2">
    <name type="scientific">Psychrobacillus glaciei</name>
    <dbReference type="NCBI Taxonomy" id="2283160"/>
    <lineage>
        <taxon>Bacteria</taxon>
        <taxon>Bacillati</taxon>
        <taxon>Bacillota</taxon>
        <taxon>Bacilli</taxon>
        <taxon>Bacillales</taxon>
        <taxon>Bacillaceae</taxon>
        <taxon>Psychrobacillus</taxon>
    </lineage>
</organism>
<dbReference type="OrthoDB" id="9799092at2"/>
<dbReference type="Pfam" id="PF04229">
    <property type="entry name" value="GrpB"/>
    <property type="match status" value="1"/>
</dbReference>
<proteinExistence type="predicted"/>
<sequence length="71" mass="8593">MERPGEIVFAKFTDDTFEVKTHFNHVVDYDKEPWRNLVFFKDYLNANEKAREEYKRLKISYSANGNMKIKE</sequence>
<dbReference type="SUPFAM" id="SSF81301">
    <property type="entry name" value="Nucleotidyltransferase"/>
    <property type="match status" value="1"/>
</dbReference>
<dbReference type="InterPro" id="IPR043519">
    <property type="entry name" value="NT_sf"/>
</dbReference>
<keyword evidence="2" id="KW-1185">Reference proteome</keyword>
<dbReference type="Proteomes" id="UP000325517">
    <property type="component" value="Chromosome"/>
</dbReference>